<keyword evidence="11" id="KW-1185">Reference proteome</keyword>
<dbReference type="GO" id="GO:0005829">
    <property type="term" value="C:cytosol"/>
    <property type="evidence" value="ECO:0007669"/>
    <property type="project" value="TreeGrafter"/>
</dbReference>
<comment type="pathway">
    <text evidence="2">Polyol metabolism; glycerol degradation.</text>
</comment>
<dbReference type="Gene3D" id="1.25.40.340">
    <property type="match status" value="1"/>
</dbReference>
<reference evidence="10 11" key="1">
    <citation type="submission" date="2016-10" db="EMBL/GenBank/DDBJ databases">
        <authorList>
            <person name="de Groot N.N."/>
        </authorList>
    </citation>
    <scope>NUCLEOTIDE SEQUENCE [LARGE SCALE GENOMIC DNA]</scope>
    <source>
        <strain evidence="10 11">DSM 45514</strain>
    </source>
</reference>
<comment type="subunit">
    <text evidence="7">Homodimer. The dihydroxyacetone kinase complex is composed of a homodimer of DhaM, a homodimer of DhaK and the subunit DhaL.</text>
</comment>
<dbReference type="SMART" id="SM01120">
    <property type="entry name" value="Dak2"/>
    <property type="match status" value="1"/>
</dbReference>
<evidence type="ECO:0000313" key="10">
    <source>
        <dbReference type="EMBL" id="SDC14402.1"/>
    </source>
</evidence>
<dbReference type="NCBIfam" id="TIGR02365">
    <property type="entry name" value="dha_L_ycgS"/>
    <property type="match status" value="1"/>
</dbReference>
<proteinExistence type="predicted"/>
<keyword evidence="6" id="KW-0319">Glycerol metabolism</keyword>
<dbReference type="EC" id="2.7.1.121" evidence="3"/>
<name>A0A1G6J6B3_9BACL</name>
<organism evidence="10 11">
    <name type="scientific">Melghirimyces thermohalophilus</name>
    <dbReference type="NCBI Taxonomy" id="1236220"/>
    <lineage>
        <taxon>Bacteria</taxon>
        <taxon>Bacillati</taxon>
        <taxon>Bacillota</taxon>
        <taxon>Bacilli</taxon>
        <taxon>Bacillales</taxon>
        <taxon>Thermoactinomycetaceae</taxon>
        <taxon>Melghirimyces</taxon>
    </lineage>
</organism>
<comment type="catalytic activity">
    <reaction evidence="1">
        <text>dihydroxyacetone + phosphoenolpyruvate = dihydroxyacetone phosphate + pyruvate</text>
        <dbReference type="Rhea" id="RHEA:18381"/>
        <dbReference type="ChEBI" id="CHEBI:15361"/>
        <dbReference type="ChEBI" id="CHEBI:16016"/>
        <dbReference type="ChEBI" id="CHEBI:57642"/>
        <dbReference type="ChEBI" id="CHEBI:58702"/>
        <dbReference type="EC" id="2.7.1.121"/>
    </reaction>
</comment>
<dbReference type="PROSITE" id="PS51480">
    <property type="entry name" value="DHAL"/>
    <property type="match status" value="1"/>
</dbReference>
<dbReference type="InterPro" id="IPR012737">
    <property type="entry name" value="DhaK_L_YcgS"/>
</dbReference>
<dbReference type="Pfam" id="PF02734">
    <property type="entry name" value="Dak2"/>
    <property type="match status" value="1"/>
</dbReference>
<dbReference type="EMBL" id="FMZA01000003">
    <property type="protein sequence ID" value="SDC14402.1"/>
    <property type="molecule type" value="Genomic_DNA"/>
</dbReference>
<dbReference type="GO" id="GO:0019563">
    <property type="term" value="P:glycerol catabolic process"/>
    <property type="evidence" value="ECO:0007669"/>
    <property type="project" value="TreeGrafter"/>
</dbReference>
<dbReference type="GO" id="GO:0047324">
    <property type="term" value="F:phosphoenolpyruvate-glycerone phosphotransferase activity"/>
    <property type="evidence" value="ECO:0007669"/>
    <property type="project" value="UniProtKB-EC"/>
</dbReference>
<feature type="domain" description="DhaL" evidence="9">
    <location>
        <begin position="4"/>
        <end position="203"/>
    </location>
</feature>
<evidence type="ECO:0000313" key="11">
    <source>
        <dbReference type="Proteomes" id="UP000199387"/>
    </source>
</evidence>
<keyword evidence="4" id="KW-0808">Transferase</keyword>
<dbReference type="GO" id="GO:0004371">
    <property type="term" value="F:glycerone kinase activity"/>
    <property type="evidence" value="ECO:0007669"/>
    <property type="project" value="InterPro"/>
</dbReference>
<accession>A0A1G6J6B3</accession>
<dbReference type="OrthoDB" id="9800291at2"/>
<keyword evidence="5 10" id="KW-0418">Kinase</keyword>
<dbReference type="PANTHER" id="PTHR28629">
    <property type="entry name" value="TRIOKINASE/FMN CYCLASE"/>
    <property type="match status" value="1"/>
</dbReference>
<sequence>MDVTVAKAWFQRYADVISEEKALLTRLDSAIGDGDHGANMARGWKAVQEELESFTGGLSDAFLLVSRTLISKVGGASGPLYGTVFLRMSMALKGKETIDETDWSNLLQQGAEGIAQRGKVTGGEKTMYDVWSVLPQAAEETAQQGEDELTLVTRLAQIAREKADATQEMKATKGRAAYLGDRSIGHKDPGAESTALLFDALRSTLADKGGADHEN</sequence>
<evidence type="ECO:0000256" key="7">
    <source>
        <dbReference type="ARBA" id="ARBA00046577"/>
    </source>
</evidence>
<evidence type="ECO:0000256" key="3">
    <source>
        <dbReference type="ARBA" id="ARBA00012095"/>
    </source>
</evidence>
<dbReference type="InterPro" id="IPR050861">
    <property type="entry name" value="Dihydroxyacetone_Kinase"/>
</dbReference>
<dbReference type="PANTHER" id="PTHR28629:SF4">
    <property type="entry name" value="TRIOKINASE_FMN CYCLASE"/>
    <property type="match status" value="1"/>
</dbReference>
<dbReference type="InterPro" id="IPR036117">
    <property type="entry name" value="DhaL_dom_sf"/>
</dbReference>
<evidence type="ECO:0000256" key="1">
    <source>
        <dbReference type="ARBA" id="ARBA00001113"/>
    </source>
</evidence>
<dbReference type="Proteomes" id="UP000199387">
    <property type="component" value="Unassembled WGS sequence"/>
</dbReference>
<dbReference type="RefSeq" id="WP_091566684.1">
    <property type="nucleotide sequence ID" value="NZ_FMZA01000003.1"/>
</dbReference>
<comment type="function">
    <text evidence="8">ADP-binding subunit of the dihydroxyacetone kinase, which is responsible for the phosphoenolpyruvate (PEP)-dependent phosphorylation of dihydroxyacetone. DhaL-ADP is converted to DhaL-ATP via a phosphoryl group transfer from DhaM and transmits it to dihydroxyacetone binds to DhaK.</text>
</comment>
<gene>
    <name evidence="10" type="ORF">SAMN04488112_103205</name>
</gene>
<evidence type="ECO:0000256" key="4">
    <source>
        <dbReference type="ARBA" id="ARBA00022679"/>
    </source>
</evidence>
<evidence type="ECO:0000256" key="6">
    <source>
        <dbReference type="ARBA" id="ARBA00022798"/>
    </source>
</evidence>
<dbReference type="InterPro" id="IPR004007">
    <property type="entry name" value="DhaL_dom"/>
</dbReference>
<evidence type="ECO:0000256" key="8">
    <source>
        <dbReference type="ARBA" id="ARBA00055771"/>
    </source>
</evidence>
<protein>
    <recommendedName>
        <fullName evidence="3">phosphoenolpyruvate--glycerone phosphotransferase</fullName>
        <ecNumber evidence="3">2.7.1.121</ecNumber>
    </recommendedName>
</protein>
<evidence type="ECO:0000256" key="5">
    <source>
        <dbReference type="ARBA" id="ARBA00022777"/>
    </source>
</evidence>
<evidence type="ECO:0000256" key="2">
    <source>
        <dbReference type="ARBA" id="ARBA00004745"/>
    </source>
</evidence>
<dbReference type="AlphaFoldDB" id="A0A1G6J6B3"/>
<dbReference type="STRING" id="1236220.SAMN04488112_103205"/>
<dbReference type="FunFam" id="1.25.40.340:FF:000002">
    <property type="entry name" value="Dihydroxyacetone kinase, L subunit"/>
    <property type="match status" value="1"/>
</dbReference>
<evidence type="ECO:0000259" key="9">
    <source>
        <dbReference type="PROSITE" id="PS51480"/>
    </source>
</evidence>
<dbReference type="SUPFAM" id="SSF101473">
    <property type="entry name" value="DhaL-like"/>
    <property type="match status" value="1"/>
</dbReference>